<proteinExistence type="predicted"/>
<dbReference type="KEGG" id="etr:ETAE_3410"/>
<protein>
    <submittedName>
        <fullName evidence="1">Uncharacterized protein</fullName>
    </submittedName>
</protein>
<dbReference type="Proteomes" id="UP000002634">
    <property type="component" value="Chromosome"/>
</dbReference>
<name>A0AAU8PYK3_EDWPI</name>
<dbReference type="AlphaFoldDB" id="A0AAU8PYK3"/>
<keyword evidence="2" id="KW-1185">Reference proteome</keyword>
<sequence>MVAKYSLTLFCHKRYAVDIHTLQIHSSPQDLLLSRHVKI</sequence>
<organism evidence="1 2">
    <name type="scientific">Edwardsiella piscicida</name>
    <dbReference type="NCBI Taxonomy" id="1263550"/>
    <lineage>
        <taxon>Bacteria</taxon>
        <taxon>Pseudomonadati</taxon>
        <taxon>Pseudomonadota</taxon>
        <taxon>Gammaproteobacteria</taxon>
        <taxon>Enterobacterales</taxon>
        <taxon>Hafniaceae</taxon>
        <taxon>Edwardsiella</taxon>
    </lineage>
</organism>
<evidence type="ECO:0000313" key="1">
    <source>
        <dbReference type="EMBL" id="ACY86241.1"/>
    </source>
</evidence>
<reference evidence="1 2" key="1">
    <citation type="journal article" date="2009" name="PLoS ONE">
        <title>Genome sequence of the versatile fish pathogen Edwardsiella tarda provides insights into its adaptation to broad host ranges and intracellular niches.</title>
        <authorList>
            <person name="Wang Q."/>
            <person name="Yang M."/>
            <person name="Xiao J."/>
            <person name="Wu H."/>
            <person name="Wang X."/>
            <person name="Lv Y."/>
            <person name="Xu L."/>
            <person name="Zheng H."/>
            <person name="Wang S."/>
            <person name="Zhao G."/>
            <person name="Liu Q."/>
            <person name="Zhang Y."/>
        </authorList>
    </citation>
    <scope>NUCLEOTIDE SEQUENCE [LARGE SCALE GENOMIC DNA]</scope>
    <source>
        <strain evidence="2">EIB202 / CCTCC M208068</strain>
    </source>
</reference>
<dbReference type="EMBL" id="CP001135">
    <property type="protein sequence ID" value="ACY86241.1"/>
    <property type="molecule type" value="Genomic_DNA"/>
</dbReference>
<accession>A0AAU8PYK3</accession>
<gene>
    <name evidence="1" type="ordered locus">ETAE_3410</name>
</gene>
<evidence type="ECO:0000313" key="2">
    <source>
        <dbReference type="Proteomes" id="UP000002634"/>
    </source>
</evidence>